<dbReference type="RefSeq" id="WP_055207736.1">
    <property type="nucleotide sequence ID" value="NZ_CZBO01000003.1"/>
</dbReference>
<gene>
    <name evidence="2" type="ORF">ERS852568_01850</name>
</gene>
<proteinExistence type="predicted"/>
<dbReference type="InterPro" id="IPR006675">
    <property type="entry name" value="HDIG_dom"/>
</dbReference>
<organism evidence="2 3">
    <name type="scientific">Clostridium baratii</name>
    <dbReference type="NCBI Taxonomy" id="1561"/>
    <lineage>
        <taxon>Bacteria</taxon>
        <taxon>Bacillati</taxon>
        <taxon>Bacillota</taxon>
        <taxon>Clostridia</taxon>
        <taxon>Eubacteriales</taxon>
        <taxon>Clostridiaceae</taxon>
        <taxon>Clostridium</taxon>
    </lineage>
</organism>
<dbReference type="PROSITE" id="PS51831">
    <property type="entry name" value="HD"/>
    <property type="match status" value="1"/>
</dbReference>
<evidence type="ECO:0000259" key="1">
    <source>
        <dbReference type="PROSITE" id="PS51831"/>
    </source>
</evidence>
<sequence length="158" mass="18613">MDKINEILQNDIFKLNMEKLEKLEENREFCRHGINHSLDVARIAYIMTLENGLDYSKDIIYAIALLHDIGRVMQYEKGVSHHEGSVILAKEILKDTSYDDEEISIIIEAIKNHRNKENASEFNKLIFKSDKLSRNCFMCKSYDECYWDSNKKNNIINY</sequence>
<protein>
    <submittedName>
        <fullName evidence="2">HD superfamily hydrolase</fullName>
    </submittedName>
</protein>
<dbReference type="SMART" id="SM00471">
    <property type="entry name" value="HDc"/>
    <property type="match status" value="1"/>
</dbReference>
<keyword evidence="2" id="KW-0378">Hydrolase</keyword>
<dbReference type="Pfam" id="PF01966">
    <property type="entry name" value="HD"/>
    <property type="match status" value="1"/>
</dbReference>
<reference evidence="2 3" key="1">
    <citation type="submission" date="2015-09" db="EMBL/GenBank/DDBJ databases">
        <authorList>
            <consortium name="Pathogen Informatics"/>
        </authorList>
    </citation>
    <scope>NUCLEOTIDE SEQUENCE [LARGE SCALE GENOMIC DNA]</scope>
    <source>
        <strain evidence="2 3">2789STDY5834956</strain>
    </source>
</reference>
<name>A0A174TQ93_9CLOT</name>
<dbReference type="NCBIfam" id="TIGR00277">
    <property type="entry name" value="HDIG"/>
    <property type="match status" value="1"/>
</dbReference>
<dbReference type="Proteomes" id="UP000095563">
    <property type="component" value="Unassembled WGS sequence"/>
</dbReference>
<dbReference type="CDD" id="cd00077">
    <property type="entry name" value="HDc"/>
    <property type="match status" value="1"/>
</dbReference>
<dbReference type="AlphaFoldDB" id="A0A174TQ93"/>
<dbReference type="Gene3D" id="1.10.3210.10">
    <property type="entry name" value="Hypothetical protein af1432"/>
    <property type="match status" value="1"/>
</dbReference>
<accession>A0A174TQ93</accession>
<dbReference type="EMBL" id="CZBO01000003">
    <property type="protein sequence ID" value="CUQ09049.1"/>
    <property type="molecule type" value="Genomic_DNA"/>
</dbReference>
<dbReference type="InterPro" id="IPR003607">
    <property type="entry name" value="HD/PDEase_dom"/>
</dbReference>
<dbReference type="InterPro" id="IPR006674">
    <property type="entry name" value="HD_domain"/>
</dbReference>
<evidence type="ECO:0000313" key="3">
    <source>
        <dbReference type="Proteomes" id="UP000095563"/>
    </source>
</evidence>
<feature type="domain" description="HD" evidence="1">
    <location>
        <begin position="33"/>
        <end position="135"/>
    </location>
</feature>
<evidence type="ECO:0000313" key="2">
    <source>
        <dbReference type="EMBL" id="CUQ09049.1"/>
    </source>
</evidence>
<dbReference type="SUPFAM" id="SSF109604">
    <property type="entry name" value="HD-domain/PDEase-like"/>
    <property type="match status" value="1"/>
</dbReference>
<dbReference type="GO" id="GO:0016787">
    <property type="term" value="F:hydrolase activity"/>
    <property type="evidence" value="ECO:0007669"/>
    <property type="project" value="UniProtKB-KW"/>
</dbReference>